<dbReference type="AlphaFoldDB" id="A0AAW0F7W9"/>
<keyword evidence="2" id="KW-0812">Transmembrane</keyword>
<proteinExistence type="predicted"/>
<dbReference type="SUPFAM" id="SSF53649">
    <property type="entry name" value="Alkaline phosphatase-like"/>
    <property type="match status" value="1"/>
</dbReference>
<feature type="compositionally biased region" description="Low complexity" evidence="1">
    <location>
        <begin position="24"/>
        <end position="40"/>
    </location>
</feature>
<feature type="transmembrane region" description="Helical" evidence="2">
    <location>
        <begin position="74"/>
        <end position="93"/>
    </location>
</feature>
<sequence>MFGESYVDGDASKEAHAGSHRNPARSTPSAPLASASAGDGAPPPPHTRSVKEIIKTLDEEQDLSGPKGGCCSRLFIPFLTVAMIVIVFTAIVYTNGTGSDVEAVPRVALVVLDGFSGAAFHALMQSGVHLPNIASMLHVQQGLWAECATTSQSSCARAVVVENDTSGEVHVCAAAAMTSIFSGVPPRGHGVLNGSIEGMSMYATTSKTYPSLAKRVKDARRTVAVMGTSRVINSLSFSAGSCSRPGVLDMECAASQADLLRTSVDEYSGNVQLDCLAGSSCNINTRKTKSPTDPQKCSDGHVEMQFTRQLNSIFGGLAYATPTQKTAAQNSVADNLDDSLFIFHFDALAVRASSAFLPNFQYNASSAEYVAQAYLLDAQVGQVLSYVRDRAWSQKENWLVLGISDHGGSGKSFGTPISFSTADTAVAFFMATYTANTKQHVTLAPLQRPTTQLDVVPTVLTWLNVAPYDTTTNAVISGTNTTPADAVVERHVAERKSLDGIVQGICSPGASPKDCTAAPVPA</sequence>
<dbReference type="InterPro" id="IPR017850">
    <property type="entry name" value="Alkaline_phosphatase_core_sf"/>
</dbReference>
<protein>
    <submittedName>
        <fullName evidence="3">Sulfatase</fullName>
    </submittedName>
</protein>
<accession>A0AAW0F7W9</accession>
<gene>
    <name evidence="3" type="ORF">NESM_000292900</name>
</gene>
<keyword evidence="2" id="KW-0472">Membrane</keyword>
<evidence type="ECO:0000256" key="2">
    <source>
        <dbReference type="SAM" id="Phobius"/>
    </source>
</evidence>
<comment type="caution">
    <text evidence="3">The sequence shown here is derived from an EMBL/GenBank/DDBJ whole genome shotgun (WGS) entry which is preliminary data.</text>
</comment>
<evidence type="ECO:0000313" key="4">
    <source>
        <dbReference type="Proteomes" id="UP001430356"/>
    </source>
</evidence>
<dbReference type="Gene3D" id="3.40.720.10">
    <property type="entry name" value="Alkaline Phosphatase, subunit A"/>
    <property type="match status" value="1"/>
</dbReference>
<reference evidence="3 4" key="1">
    <citation type="journal article" date="2021" name="MBio">
        <title>A New Model Trypanosomatid, Novymonas esmeraldas: Genomic Perception of Its 'Candidatus Pandoraea novymonadis' Endosymbiont.</title>
        <authorList>
            <person name="Zakharova A."/>
            <person name="Saura A."/>
            <person name="Butenko A."/>
            <person name="Podesvova L."/>
            <person name="Warmusova S."/>
            <person name="Kostygov A.Y."/>
            <person name="Nenarokova A."/>
            <person name="Lukes J."/>
            <person name="Opperdoes F.R."/>
            <person name="Yurchenko V."/>
        </authorList>
    </citation>
    <scope>NUCLEOTIDE SEQUENCE [LARGE SCALE GENOMIC DNA]</scope>
    <source>
        <strain evidence="3 4">E262AT.01</strain>
    </source>
</reference>
<organism evidence="3 4">
    <name type="scientific">Novymonas esmeraldas</name>
    <dbReference type="NCBI Taxonomy" id="1808958"/>
    <lineage>
        <taxon>Eukaryota</taxon>
        <taxon>Discoba</taxon>
        <taxon>Euglenozoa</taxon>
        <taxon>Kinetoplastea</taxon>
        <taxon>Metakinetoplastina</taxon>
        <taxon>Trypanosomatida</taxon>
        <taxon>Trypanosomatidae</taxon>
        <taxon>Novymonas</taxon>
    </lineage>
</organism>
<feature type="region of interest" description="Disordered" evidence="1">
    <location>
        <begin position="1"/>
        <end position="48"/>
    </location>
</feature>
<keyword evidence="2" id="KW-1133">Transmembrane helix</keyword>
<name>A0AAW0F7W9_9TRYP</name>
<evidence type="ECO:0000256" key="1">
    <source>
        <dbReference type="SAM" id="MobiDB-lite"/>
    </source>
</evidence>
<dbReference type="EMBL" id="JAECZO010000027">
    <property type="protein sequence ID" value="KAK7202223.1"/>
    <property type="molecule type" value="Genomic_DNA"/>
</dbReference>
<dbReference type="Proteomes" id="UP001430356">
    <property type="component" value="Unassembled WGS sequence"/>
</dbReference>
<keyword evidence="4" id="KW-1185">Reference proteome</keyword>
<evidence type="ECO:0000313" key="3">
    <source>
        <dbReference type="EMBL" id="KAK7202223.1"/>
    </source>
</evidence>